<dbReference type="AlphaFoldDB" id="Q6SGP7"/>
<dbReference type="EMBL" id="AY458641">
    <property type="protein sequence ID" value="AAS07934.1"/>
    <property type="molecule type" value="Genomic_DNA"/>
</dbReference>
<gene>
    <name evidence="1" type="ORF">MBMO_EBAC080-L32B05.63</name>
</gene>
<evidence type="ECO:0008006" key="2">
    <source>
        <dbReference type="Google" id="ProtNLM"/>
    </source>
</evidence>
<reference evidence="1" key="2">
    <citation type="submission" date="2004-02" db="EMBL/GenBank/DDBJ databases">
        <authorList>
            <person name="Heidelberg J.F."/>
            <person name="Eisen J.A."/>
            <person name="Nelson W.C."/>
            <person name="DeLong E.F."/>
        </authorList>
    </citation>
    <scope>NUCLEOTIDE SEQUENCE</scope>
</reference>
<sequence length="432" mass="46203">MPALLRQAPAASPGIRMTVALLDTNDCVLQLWGAGPVQQSPGYALLEGKDYQFGNDARGSARLRPRDINSRYWWQLSVEPLQPALGPARHTADLVHAHLLRLHREAGQPEELLLACSGSMQREQLSLLLGIVQQCPFEVVGLVNRSALLGSLHGGPGRLFHLELQLHQALITELAQSGSEIIVQRSVPLPGCGLLQLQERLVEVVASAFIRQTRFDPRRKAQTEQQLYDALPKALQALANSPETNIEVNGYQARIAGTDMVSAGQRLFTAAAEAMGSLSPADRLVADPLVALLPGIRDKFPIAQIAAGDELWRAMQQLTDHLLNRDGPLSFITALPCLAADDSSPIEPVVLEPMPVAITHPTHVLIGATAKPLTGTVNLAPGLTLEQQAQGWLLTGVATINGTAAKADEPLAAGDVIGSADGVAFKLIEVVD</sequence>
<proteinExistence type="predicted"/>
<reference evidence="1" key="1">
    <citation type="submission" date="2003-12" db="EMBL/GenBank/DDBJ databases">
        <title>Monterey Bay Coastal Ocean Microbial Observatory environmental clone sequencing.</title>
        <authorList>
            <person name="DeLong E.F."/>
        </authorList>
    </citation>
    <scope>NUCLEOTIDE SEQUENCE</scope>
</reference>
<organism evidence="1">
    <name type="scientific">uncultured marine bacterium 463</name>
    <dbReference type="NCBI Taxonomy" id="257394"/>
    <lineage>
        <taxon>Bacteria</taxon>
        <taxon>environmental samples</taxon>
    </lineage>
</organism>
<accession>Q6SGP7</accession>
<name>Q6SGP7_9BACT</name>
<protein>
    <recommendedName>
        <fullName evidence="2">FHA domain-containing protein</fullName>
    </recommendedName>
</protein>
<evidence type="ECO:0000313" key="1">
    <source>
        <dbReference type="EMBL" id="AAS07934.1"/>
    </source>
</evidence>